<dbReference type="SUPFAM" id="SSF46894">
    <property type="entry name" value="C-terminal effector domain of the bipartite response regulators"/>
    <property type="match status" value="1"/>
</dbReference>
<evidence type="ECO:0000256" key="1">
    <source>
        <dbReference type="ARBA" id="ARBA00023015"/>
    </source>
</evidence>
<feature type="transmembrane region" description="Helical" evidence="4">
    <location>
        <begin position="49"/>
        <end position="71"/>
    </location>
</feature>
<sequence>MVLMTVPRSKSALHVILSLSLFFGWLLSFPFHGPVLNIYSEARGFNPGYLSTLFIAFHGGGILLSGFVAGTTRSWRHLIRPAGIITLVAAAAILAVPPDVAPFLFALSGASSGVFIVAWSVPFSLQVSPAFRIQVMAAIIAVANIVYIAVKLSLIFSMPGLGNTISMVSLIAATAVVLLLNTAPGDTTKQTSSPVKLPAVLIGILCATIFLLYINGGFMYLVLYPSSPESLTWLPIFRDLVYLSTLITMAISGARIDRMVPVYLSASLMILAFAFYSLFGSSTVGWISAEVLCQSSMALLDLFLWTVLGDIAFTYKRPYTVFGWGLSANVAGILAGGFIGGLLIRLNENPELIIAVSTGTSVSLTFLLIPLLAARLLVDLLEKINLMQMESHREAGENTGIRVPPAHSIPGFVELSPRETEIAGLILRSKNNQEIADKLFISENTVKVHLKNIYRKLSVAGKNEFLALVVSAYENSRG</sequence>
<evidence type="ECO:0000259" key="5">
    <source>
        <dbReference type="PROSITE" id="PS50043"/>
    </source>
</evidence>
<evidence type="ECO:0000256" key="4">
    <source>
        <dbReference type="SAM" id="Phobius"/>
    </source>
</evidence>
<reference evidence="6 7" key="1">
    <citation type="submission" date="2017-03" db="EMBL/GenBank/DDBJ databases">
        <title>Draft Genome sequence of Marispirochaeta sp. strain JC444.</title>
        <authorList>
            <person name="Shivani Y."/>
            <person name="Subhash Y."/>
            <person name="Sasikala C."/>
            <person name="Ramana C."/>
        </authorList>
    </citation>
    <scope>NUCLEOTIDE SEQUENCE [LARGE SCALE GENOMIC DNA]</scope>
    <source>
        <strain evidence="6 7">JC444</strain>
    </source>
</reference>
<organism evidence="6 7">
    <name type="scientific">Marispirochaeta aestuarii</name>
    <dbReference type="NCBI Taxonomy" id="1963862"/>
    <lineage>
        <taxon>Bacteria</taxon>
        <taxon>Pseudomonadati</taxon>
        <taxon>Spirochaetota</taxon>
        <taxon>Spirochaetia</taxon>
        <taxon>Spirochaetales</taxon>
        <taxon>Spirochaetaceae</taxon>
        <taxon>Marispirochaeta</taxon>
    </lineage>
</organism>
<dbReference type="EMBL" id="MWQY01000004">
    <property type="protein sequence ID" value="ORC36957.1"/>
    <property type="molecule type" value="Genomic_DNA"/>
</dbReference>
<dbReference type="GO" id="GO:0003677">
    <property type="term" value="F:DNA binding"/>
    <property type="evidence" value="ECO:0007669"/>
    <property type="project" value="UniProtKB-KW"/>
</dbReference>
<dbReference type="InterPro" id="IPR000792">
    <property type="entry name" value="Tscrpt_reg_LuxR_C"/>
</dbReference>
<gene>
    <name evidence="6" type="ORF">B4O97_04855</name>
</gene>
<name>A0A1Y1S2D4_9SPIO</name>
<dbReference type="RefSeq" id="WP_083048835.1">
    <property type="nucleotide sequence ID" value="NZ_MWQY01000004.1"/>
</dbReference>
<feature type="transmembrane region" description="Helical" evidence="4">
    <location>
        <begin position="164"/>
        <end position="183"/>
    </location>
</feature>
<keyword evidence="7" id="KW-1185">Reference proteome</keyword>
<dbReference type="Gene3D" id="1.10.10.10">
    <property type="entry name" value="Winged helix-like DNA-binding domain superfamily/Winged helix DNA-binding domain"/>
    <property type="match status" value="1"/>
</dbReference>
<evidence type="ECO:0000313" key="6">
    <source>
        <dbReference type="EMBL" id="ORC36957.1"/>
    </source>
</evidence>
<dbReference type="STRING" id="1963862.B4O97_04855"/>
<dbReference type="InterPro" id="IPR016032">
    <property type="entry name" value="Sig_transdc_resp-reg_C-effctor"/>
</dbReference>
<keyword evidence="4" id="KW-0812">Transmembrane</keyword>
<dbReference type="Pfam" id="PF00196">
    <property type="entry name" value="GerE"/>
    <property type="match status" value="1"/>
</dbReference>
<feature type="transmembrane region" description="Helical" evidence="4">
    <location>
        <begin position="260"/>
        <end position="279"/>
    </location>
</feature>
<keyword evidence="3" id="KW-0804">Transcription</keyword>
<feature type="transmembrane region" description="Helical" evidence="4">
    <location>
        <begin position="103"/>
        <end position="123"/>
    </location>
</feature>
<comment type="caution">
    <text evidence="6">The sequence shown here is derived from an EMBL/GenBank/DDBJ whole genome shotgun (WGS) entry which is preliminary data.</text>
</comment>
<dbReference type="SMART" id="SM00421">
    <property type="entry name" value="HTH_LUXR"/>
    <property type="match status" value="1"/>
</dbReference>
<evidence type="ECO:0000256" key="2">
    <source>
        <dbReference type="ARBA" id="ARBA00023125"/>
    </source>
</evidence>
<keyword evidence="4" id="KW-0472">Membrane</keyword>
<dbReference type="AlphaFoldDB" id="A0A1Y1S2D4"/>
<feature type="transmembrane region" description="Helical" evidence="4">
    <location>
        <begin position="352"/>
        <end position="378"/>
    </location>
</feature>
<feature type="transmembrane region" description="Helical" evidence="4">
    <location>
        <begin position="321"/>
        <end position="346"/>
    </location>
</feature>
<dbReference type="Proteomes" id="UP000192343">
    <property type="component" value="Unassembled WGS sequence"/>
</dbReference>
<evidence type="ECO:0000313" key="7">
    <source>
        <dbReference type="Proteomes" id="UP000192343"/>
    </source>
</evidence>
<dbReference type="PANTHER" id="PTHR44688">
    <property type="entry name" value="DNA-BINDING TRANSCRIPTIONAL ACTIVATOR DEVR_DOSR"/>
    <property type="match status" value="1"/>
</dbReference>
<protein>
    <recommendedName>
        <fullName evidence="5">HTH luxR-type domain-containing protein</fullName>
    </recommendedName>
</protein>
<dbReference type="PRINTS" id="PR00038">
    <property type="entry name" value="HTHLUXR"/>
</dbReference>
<dbReference type="CDD" id="cd06170">
    <property type="entry name" value="LuxR_C_like"/>
    <property type="match status" value="1"/>
</dbReference>
<dbReference type="InterPro" id="IPR036388">
    <property type="entry name" value="WH-like_DNA-bd_sf"/>
</dbReference>
<keyword evidence="4" id="KW-1133">Transmembrane helix</keyword>
<dbReference type="OrthoDB" id="368692at2"/>
<feature type="transmembrane region" description="Helical" evidence="4">
    <location>
        <begin position="285"/>
        <end position="309"/>
    </location>
</feature>
<accession>A0A1Y1S2D4</accession>
<feature type="domain" description="HTH luxR-type" evidence="5">
    <location>
        <begin position="408"/>
        <end position="473"/>
    </location>
</feature>
<dbReference type="GO" id="GO:0006355">
    <property type="term" value="P:regulation of DNA-templated transcription"/>
    <property type="evidence" value="ECO:0007669"/>
    <property type="project" value="InterPro"/>
</dbReference>
<proteinExistence type="predicted"/>
<feature type="transmembrane region" description="Helical" evidence="4">
    <location>
        <begin position="195"/>
        <end position="214"/>
    </location>
</feature>
<keyword evidence="1" id="KW-0805">Transcription regulation</keyword>
<feature type="transmembrane region" description="Helical" evidence="4">
    <location>
        <begin position="234"/>
        <end position="253"/>
    </location>
</feature>
<dbReference type="PANTHER" id="PTHR44688:SF16">
    <property type="entry name" value="DNA-BINDING TRANSCRIPTIONAL ACTIVATOR DEVR_DOSR"/>
    <property type="match status" value="1"/>
</dbReference>
<evidence type="ECO:0000256" key="3">
    <source>
        <dbReference type="ARBA" id="ARBA00023163"/>
    </source>
</evidence>
<dbReference type="PROSITE" id="PS50043">
    <property type="entry name" value="HTH_LUXR_2"/>
    <property type="match status" value="1"/>
</dbReference>
<keyword evidence="2" id="KW-0238">DNA-binding</keyword>
<feature type="transmembrane region" description="Helical" evidence="4">
    <location>
        <begin position="12"/>
        <end position="29"/>
    </location>
</feature>
<feature type="transmembrane region" description="Helical" evidence="4">
    <location>
        <begin position="78"/>
        <end position="97"/>
    </location>
</feature>
<feature type="transmembrane region" description="Helical" evidence="4">
    <location>
        <begin position="135"/>
        <end position="158"/>
    </location>
</feature>